<dbReference type="Gene3D" id="3.40.50.1240">
    <property type="entry name" value="Phosphoglycerate mutase-like"/>
    <property type="match status" value="1"/>
</dbReference>
<protein>
    <submittedName>
        <fullName evidence="1">Phosphohistidine phosphatase SixA</fullName>
    </submittedName>
</protein>
<reference evidence="1 2" key="1">
    <citation type="submission" date="2019-07" db="EMBL/GenBank/DDBJ databases">
        <title>SAR11 Genome Evolution.</title>
        <authorList>
            <person name="Giovannoni S."/>
        </authorList>
    </citation>
    <scope>NUCLEOTIDE SEQUENCE [LARGE SCALE GENOMIC DNA]</scope>
    <source>
        <strain evidence="1 2">HTCC9565</strain>
    </source>
</reference>
<comment type="caution">
    <text evidence="1">The sequence shown here is derived from an EMBL/GenBank/DDBJ whole genome shotgun (WGS) entry which is preliminary data.</text>
</comment>
<name>A0ABX1T423_PELUQ</name>
<dbReference type="InterPro" id="IPR029033">
    <property type="entry name" value="His_PPase_superfam"/>
</dbReference>
<dbReference type="CDD" id="cd07040">
    <property type="entry name" value="HP"/>
    <property type="match status" value="1"/>
</dbReference>
<evidence type="ECO:0000313" key="1">
    <source>
        <dbReference type="EMBL" id="NMN68194.1"/>
    </source>
</evidence>
<proteinExistence type="predicted"/>
<accession>A0ABX1T423</accession>
<dbReference type="InterPro" id="IPR013078">
    <property type="entry name" value="His_Pase_superF_clade-1"/>
</dbReference>
<dbReference type="RefSeq" id="WP_169036680.1">
    <property type="nucleotide sequence ID" value="NZ_LANA01000002.1"/>
</dbReference>
<sequence length="178" mass="20678">MIKNFIIFTFIVFSTPINSQEKLIDLLKDGNKLIFIRHAYAPGNGDPTNFKLNDCSTQRNLNNEGIIQSKKIGQFFSRNKIQVDKVLSSEWCRCKDTARFAFNKYSTFDALNSFYDPRFKINKNKQIYDLKNYINNWKSEKNLVLITHFVVISEILKVGANSGEIIISDKDFNIIGRY</sequence>
<dbReference type="SUPFAM" id="SSF53254">
    <property type="entry name" value="Phosphoglycerate mutase-like"/>
    <property type="match status" value="1"/>
</dbReference>
<evidence type="ECO:0000313" key="2">
    <source>
        <dbReference type="Proteomes" id="UP001166004"/>
    </source>
</evidence>
<organism evidence="1 2">
    <name type="scientific">Pelagibacter ubique</name>
    <dbReference type="NCBI Taxonomy" id="198252"/>
    <lineage>
        <taxon>Bacteria</taxon>
        <taxon>Pseudomonadati</taxon>
        <taxon>Pseudomonadota</taxon>
        <taxon>Alphaproteobacteria</taxon>
        <taxon>Candidatus Pelagibacterales</taxon>
        <taxon>Candidatus Pelagibacteraceae</taxon>
        <taxon>Candidatus Pelagibacter</taxon>
    </lineage>
</organism>
<keyword evidence="2" id="KW-1185">Reference proteome</keyword>
<dbReference type="Proteomes" id="UP001166004">
    <property type="component" value="Unassembled WGS sequence"/>
</dbReference>
<dbReference type="EMBL" id="LANA01000002">
    <property type="protein sequence ID" value="NMN68194.1"/>
    <property type="molecule type" value="Genomic_DNA"/>
</dbReference>
<gene>
    <name evidence="1" type="ORF">VP91_00013600</name>
</gene>
<dbReference type="Pfam" id="PF00300">
    <property type="entry name" value="His_Phos_1"/>
    <property type="match status" value="1"/>
</dbReference>